<dbReference type="Proteomes" id="UP000199647">
    <property type="component" value="Unassembled WGS sequence"/>
</dbReference>
<name>A0A1H9DYC4_9HYPH</name>
<dbReference type="STRING" id="1855383.SAMN05216548_10312"/>
<evidence type="ECO:0000313" key="4">
    <source>
        <dbReference type="Proteomes" id="UP000199647"/>
    </source>
</evidence>
<dbReference type="InterPro" id="IPR015995">
    <property type="entry name" value="MlrC_N"/>
</dbReference>
<protein>
    <submittedName>
        <fullName evidence="3">Microcystin degradation protein MlrC, contains DUF1485 domain</fullName>
    </submittedName>
</protein>
<keyword evidence="4" id="KW-1185">Reference proteome</keyword>
<feature type="domain" description="Microcystin LR degradation protein MlrC C-terminal" evidence="1">
    <location>
        <begin position="300"/>
        <end position="474"/>
    </location>
</feature>
<evidence type="ECO:0000259" key="1">
    <source>
        <dbReference type="Pfam" id="PF07171"/>
    </source>
</evidence>
<dbReference type="RefSeq" id="WP_177176722.1">
    <property type="nucleotide sequence ID" value="NZ_FOFG01000003.1"/>
</dbReference>
<reference evidence="3 4" key="1">
    <citation type="submission" date="2016-10" db="EMBL/GenBank/DDBJ databases">
        <authorList>
            <person name="de Groot N.N."/>
        </authorList>
    </citation>
    <scope>NUCLEOTIDE SEQUENCE [LARGE SCALE GENOMIC DNA]</scope>
    <source>
        <strain evidence="3 4">A52C2</strain>
    </source>
</reference>
<evidence type="ECO:0000313" key="3">
    <source>
        <dbReference type="EMBL" id="SEQ18464.1"/>
    </source>
</evidence>
<evidence type="ECO:0000259" key="2">
    <source>
        <dbReference type="Pfam" id="PF07364"/>
    </source>
</evidence>
<dbReference type="Pfam" id="PF07364">
    <property type="entry name" value="DUF1485"/>
    <property type="match status" value="1"/>
</dbReference>
<dbReference type="InterPro" id="IPR010799">
    <property type="entry name" value="MlrC_C"/>
</dbReference>
<accession>A0A1H9DYC4</accession>
<proteinExistence type="predicted"/>
<feature type="domain" description="Microcystin LR degradation protein MlrC N-terminal" evidence="2">
    <location>
        <begin position="4"/>
        <end position="287"/>
    </location>
</feature>
<dbReference type="Pfam" id="PF07171">
    <property type="entry name" value="MlrC_C"/>
    <property type="match status" value="1"/>
</dbReference>
<dbReference type="EMBL" id="FOFG01000003">
    <property type="protein sequence ID" value="SEQ18464.1"/>
    <property type="molecule type" value="Genomic_DNA"/>
</dbReference>
<sequence>MSLRIAIVGLSVEALIRSPLKSDTSNMQTYRGQELPDGNLWLVRGILERLGEDAEVEAVPLIWSTALPGGSLTKANYDAIKDETVQLLKEHGPFDGVAVANHGALEVDEIKIHADGDFVMAVRGAVGPDVPLAVALDLHGHFSPELLNAATVFSALRTAPHRDDRQTGYRAADQLMRVLKQGLRPTTAAVHIPVLVAGELAVTTAEPGRSLYAGLAGIDREDGVVEANILVGFAFNDRPWTGMTAIVTSDGDASVARDKAQALARTIWSRRREFRLDMEAADIETGLRAAAASEIRPVYVSDSGDNTTAGAPGDLTEVLQAAIELDEVTDAVVAGITAPETVRKCLAAGIGARLEIELGAEHISGSQKRMTVSGIVEAGAVELTLGGFQPYRSAEGGWVRVRFGNVVATFHDLPIGITTPAHFLAMGIDPTKHALYVVKLGYLHPQIEDIAKRHIMLLSDGTVPLDITRLPWSHAARPAYPLDPDGEWTPEFSTFVQA</sequence>
<gene>
    <name evidence="3" type="ORF">SAMN05216548_10312</name>
</gene>
<dbReference type="AlphaFoldDB" id="A0A1H9DYC4"/>
<organism evidence="3 4">
    <name type="scientific">Faunimonas pinastri</name>
    <dbReference type="NCBI Taxonomy" id="1855383"/>
    <lineage>
        <taxon>Bacteria</taxon>
        <taxon>Pseudomonadati</taxon>
        <taxon>Pseudomonadota</taxon>
        <taxon>Alphaproteobacteria</taxon>
        <taxon>Hyphomicrobiales</taxon>
        <taxon>Afifellaceae</taxon>
        <taxon>Faunimonas</taxon>
    </lineage>
</organism>